<evidence type="ECO:0000259" key="1">
    <source>
        <dbReference type="Pfam" id="PF05088"/>
    </source>
</evidence>
<dbReference type="SUPFAM" id="SSF51735">
    <property type="entry name" value="NAD(P)-binding Rossmann-fold domains"/>
    <property type="match status" value="1"/>
</dbReference>
<dbReference type="InterPro" id="IPR007780">
    <property type="entry name" value="NAD_Glu_DH_bac"/>
</dbReference>
<dbReference type="SUPFAM" id="SSF53223">
    <property type="entry name" value="Aminoacid dehydrogenase-like, N-terminal domain"/>
    <property type="match status" value="1"/>
</dbReference>
<dbReference type="InterPro" id="IPR049059">
    <property type="entry name" value="NAD_Glu_DH_HM1"/>
</dbReference>
<dbReference type="Pfam" id="PF21075">
    <property type="entry name" value="GDH_ACT1"/>
    <property type="match status" value="1"/>
</dbReference>
<protein>
    <submittedName>
        <fullName evidence="6">NAD-glutamate dehydrogenase</fullName>
    </submittedName>
</protein>
<dbReference type="Pfam" id="PF21076">
    <property type="entry name" value="GDH_ACT2"/>
    <property type="match status" value="1"/>
</dbReference>
<sequence>MSTMTSHDSQTRAELITEAANLATAAGAPPMQGFLQDYYRHVPVDELRRRTPEDLLSLAVGQRELARHRPAGTASVRCFNPTLDADGWTSSHTVVQIVTDDMPFLVDSVNAVLATMNRPVHLVIHPVLQVERDATGDLVGIIAGDAEAQAGRAVGVLAESWMHVEIDRESHASDRDEIEGRLRAALSDVREAVEDWPKMQARARQVAADITADPPAGIDDGEAHEAVELLAWLADNHFTFLAARDYRLGPVEGGTGLIPVPGSGLGLLRSDPPMGQPRPPLNETVLRKAREPRLVFVTKANSRATVHRPVYMDYVGVKTFDEHGTVVGERRFLGLFTASAYAESILRVPFLADKVTSVLRTAGYSEGSHSAKDLLGIFEEYPRDELFQADGDQLLEVATSVLNLAEKHRTRVFLRPDDYGRFVSALVFIPRDRYNTAVRLSVESILREAVGAVGVEYTTRVSESHLAQVHYVLRLEPGTRVPDVDVDALEARIAAATRTWDEDFAGASVREFGEEEAARLVSTYAGAFPTAYKEDFEVRQGVADLHHLEALPDPDSTRMVLYKPRWKPDTERRFKIFRREQVTLTRVLPLFTDMGVEVVDERPYEVARADGTRLHVYDFGLRVRDGAVWSSMTHARLRELFEDAVAAVWAGRAESDGFNTLVLRSQLTWRQVVILRTIAKYLRQTRPAFSENYLQNALIHNWRIAADLVALFEARFDPAGSADDRPACEEAIAERIVDALDSVTSLDEDRIIRAFLGVIRATLRTNYYQRDAHGAPKAYVSLKLDPQKVPELPAPRPAYEIWVYSPRVEGVHLRFGPVARGGLRWSDRRDDFRTEVLGLVKAQMVKNAVIVPTGSKGGFFAKQLPDNSDRDAWLAEGIASYRIFISGLLDLTDNRVSDEVVPPADVVRHDGDDPYLVVAADKGTASFSDIANSVSQDYGFWLDDAFASGGSSGYDHKGMGITARGAWESVKRHFREFGHDTQTEDFTTVGIGDMSGDVFGNGMLLSHHIRLIAAFDHRHVFLDPNPVAATSFAERQRLFDLPRSSWGDYDTAVISEGGGVYPRTAKSVPITAPVAEALGIDSGVRAMTPAELIHAILLAPADLLWNGGIGTYVKASTESNGEIGDRANDAIRVDGRDLRVRVVGEGGNLGFSQHGRIEAARHGIRINTDAIDNSAGVDTSDHEVNIKILLSQVVRDGDLTLKQRNEILASMTDDVAHAVLRDNYEQNVLLGNARAQQFAMVPVHQRLIHELEDRGDLNRELEFLPSDVELAKRAEEQAGLSSPEFSVLVAYAKLALKHDLLQTTLPDDPWLEQTLRGYFPPLVGERFPGAVDAHPLKREIITTAIANSLVNRGGITFAFRAAEETGATTEQIARAFVIAREIFGAAGYLSAVEALDNQVGTDVQTDLYLELRRLLDRAVRWLVVSRPAGLDLSTEIARFRPIIAEWAPKIPDFLVGSERERLDRNTAARVEQGVPEDIAARRSALLDCYSLLDIVEIATETGHDPSVIIPLYFQISERLGVDNLLGKITLLSRENRWDSLARGALRDDLYGILEGITRSVLAGAEPGSAGPEDLIEHWLDANRDSLERAHRSLRGIDRMDRPGISALSVALRVLRTVVKSGSADH</sequence>
<dbReference type="InterPro" id="IPR028971">
    <property type="entry name" value="NAD-GDH_cat"/>
</dbReference>
<dbReference type="InterPro" id="IPR049058">
    <property type="entry name" value="NAD_Glu_DH_HM2"/>
</dbReference>
<dbReference type="InterPro" id="IPR036291">
    <property type="entry name" value="NAD(P)-bd_dom_sf"/>
</dbReference>
<dbReference type="Pfam" id="PF21078">
    <property type="entry name" value="GDH_HM3"/>
    <property type="match status" value="1"/>
</dbReference>
<dbReference type="InterPro" id="IPR049056">
    <property type="entry name" value="NAD_Glu_DH_HM3"/>
</dbReference>
<dbReference type="EMBL" id="BAAAPN010000103">
    <property type="protein sequence ID" value="GAA1775255.1"/>
    <property type="molecule type" value="Genomic_DNA"/>
</dbReference>
<feature type="domain" description="NAD-glutamate dehydrogenase ACT3" evidence="5">
    <location>
        <begin position="557"/>
        <end position="627"/>
    </location>
</feature>
<dbReference type="Pfam" id="PF05088">
    <property type="entry name" value="Bac_GDH_CD"/>
    <property type="match status" value="1"/>
</dbReference>
<evidence type="ECO:0000259" key="2">
    <source>
        <dbReference type="Pfam" id="PF21074"/>
    </source>
</evidence>
<dbReference type="Pfam" id="PF21077">
    <property type="entry name" value="GDH_ACT3"/>
    <property type="match status" value="1"/>
</dbReference>
<dbReference type="InterPro" id="IPR049064">
    <property type="entry name" value="NAD_Glu_DH_ACT3"/>
</dbReference>
<dbReference type="InterPro" id="IPR024727">
    <property type="entry name" value="NAD_Glu_DH_N_ACT1"/>
</dbReference>
<dbReference type="Pfam" id="PF21074">
    <property type="entry name" value="GDH_C"/>
    <property type="match status" value="1"/>
</dbReference>
<dbReference type="Pfam" id="PF21079">
    <property type="entry name" value="GDH_HM2"/>
    <property type="match status" value="1"/>
</dbReference>
<evidence type="ECO:0000313" key="6">
    <source>
        <dbReference type="EMBL" id="GAA1775255.1"/>
    </source>
</evidence>
<dbReference type="Pfam" id="PF21073">
    <property type="entry name" value="GDH_HM1"/>
    <property type="match status" value="1"/>
</dbReference>
<feature type="domain" description="NAD-glutamate dehydrogenase catalytic" evidence="1">
    <location>
        <begin position="736"/>
        <end position="1231"/>
    </location>
</feature>
<dbReference type="InterPro" id="IPR049062">
    <property type="entry name" value="NAD_Glu_DH_ACT2"/>
</dbReference>
<accession>A0ABN2L4V2</accession>
<dbReference type="InterPro" id="IPR048381">
    <property type="entry name" value="GDH_C"/>
</dbReference>
<dbReference type="Proteomes" id="UP001501475">
    <property type="component" value="Unassembled WGS sequence"/>
</dbReference>
<organism evidence="6 7">
    <name type="scientific">Nostocoides vanveenii</name>
    <dbReference type="NCBI Taxonomy" id="330835"/>
    <lineage>
        <taxon>Bacteria</taxon>
        <taxon>Bacillati</taxon>
        <taxon>Actinomycetota</taxon>
        <taxon>Actinomycetes</taxon>
        <taxon>Micrococcales</taxon>
        <taxon>Intrasporangiaceae</taxon>
        <taxon>Nostocoides</taxon>
    </lineage>
</organism>
<feature type="domain" description="NAD-glutamate dehydrogenase ACT2" evidence="4">
    <location>
        <begin position="411"/>
        <end position="501"/>
    </location>
</feature>
<evidence type="ECO:0000313" key="7">
    <source>
        <dbReference type="Proteomes" id="UP001501475"/>
    </source>
</evidence>
<dbReference type="InterPro" id="IPR046346">
    <property type="entry name" value="Aminoacid_DH-like_N_sf"/>
</dbReference>
<dbReference type="Gene3D" id="3.40.50.720">
    <property type="entry name" value="NAD(P)-binding Rossmann-like Domain"/>
    <property type="match status" value="1"/>
</dbReference>
<dbReference type="PANTHER" id="PTHR43403:SF1">
    <property type="entry name" value="NAD-SPECIFIC GLUTAMATE DEHYDROGENASE"/>
    <property type="match status" value="1"/>
</dbReference>
<evidence type="ECO:0000259" key="5">
    <source>
        <dbReference type="Pfam" id="PF21077"/>
    </source>
</evidence>
<keyword evidence="7" id="KW-1185">Reference proteome</keyword>
<evidence type="ECO:0000259" key="4">
    <source>
        <dbReference type="Pfam" id="PF21076"/>
    </source>
</evidence>
<feature type="domain" description="NAD-glutamate dehydrogenase N-terminal ACT1" evidence="3">
    <location>
        <begin position="34"/>
        <end position="182"/>
    </location>
</feature>
<name>A0ABN2L4V2_9MICO</name>
<evidence type="ECO:0000259" key="3">
    <source>
        <dbReference type="Pfam" id="PF21075"/>
    </source>
</evidence>
<dbReference type="PIRSF" id="PIRSF036761">
    <property type="entry name" value="GDH_Mll4104"/>
    <property type="match status" value="1"/>
</dbReference>
<gene>
    <name evidence="6" type="ORF">GCM10009810_35290</name>
</gene>
<feature type="domain" description="NAD-specific glutamate dehydrogenase C-terminal" evidence="2">
    <location>
        <begin position="1278"/>
        <end position="1615"/>
    </location>
</feature>
<dbReference type="PANTHER" id="PTHR43403">
    <property type="entry name" value="NAD-SPECIFIC GLUTAMATE DEHYDROGENASE"/>
    <property type="match status" value="1"/>
</dbReference>
<comment type="caution">
    <text evidence="6">The sequence shown here is derived from an EMBL/GenBank/DDBJ whole genome shotgun (WGS) entry which is preliminary data.</text>
</comment>
<proteinExistence type="predicted"/>
<reference evidence="6 7" key="1">
    <citation type="journal article" date="2019" name="Int. J. Syst. Evol. Microbiol.">
        <title>The Global Catalogue of Microorganisms (GCM) 10K type strain sequencing project: providing services to taxonomists for standard genome sequencing and annotation.</title>
        <authorList>
            <consortium name="The Broad Institute Genomics Platform"/>
            <consortium name="The Broad Institute Genome Sequencing Center for Infectious Disease"/>
            <person name="Wu L."/>
            <person name="Ma J."/>
        </authorList>
    </citation>
    <scope>NUCLEOTIDE SEQUENCE [LARGE SCALE GENOMIC DNA]</scope>
    <source>
        <strain evidence="6 7">JCM 15591</strain>
    </source>
</reference>